<feature type="region of interest" description="Disordered" evidence="1">
    <location>
        <begin position="852"/>
        <end position="871"/>
    </location>
</feature>
<reference evidence="3" key="1">
    <citation type="submission" date="2022-12" db="EMBL/GenBank/DDBJ databases">
        <authorList>
            <person name="Webb A."/>
        </authorList>
    </citation>
    <scope>NUCLEOTIDE SEQUENCE</scope>
    <source>
        <strain evidence="3">Pd1</strain>
    </source>
</reference>
<evidence type="ECO:0000313" key="3">
    <source>
        <dbReference type="EMBL" id="CAI5730679.1"/>
    </source>
</evidence>
<evidence type="ECO:0000259" key="2">
    <source>
        <dbReference type="Pfam" id="PF08626"/>
    </source>
</evidence>
<dbReference type="PANTHER" id="PTHR21512:SF5">
    <property type="entry name" value="TRAFFICKING PROTEIN PARTICLE COMPLEX SUBUNIT 9"/>
    <property type="match status" value="1"/>
</dbReference>
<dbReference type="InterPro" id="IPR013935">
    <property type="entry name" value="Trs120_TRAPPC9"/>
</dbReference>
<dbReference type="InterPro" id="IPR058563">
    <property type="entry name" value="Trs120_TRAPPC9_N"/>
</dbReference>
<protein>
    <recommendedName>
        <fullName evidence="2">Trs120/TRAPPC9 N-terminal domain-containing protein</fullName>
    </recommendedName>
</protein>
<evidence type="ECO:0000313" key="4">
    <source>
        <dbReference type="Proteomes" id="UP001162029"/>
    </source>
</evidence>
<proteinExistence type="predicted"/>
<dbReference type="Proteomes" id="UP001162029">
    <property type="component" value="Unassembled WGS sequence"/>
</dbReference>
<sequence length="1510" mass="168246">MSTSLQWTRPAQFLVYLVPVGDIPLDLFASYVQLLKTYHILPLRSLTRPGGYAAELSPFRGLDWAGPGALRFHFVSTAERVETFNGEDVHASHRVIGALGVCHSPSLPLTGGLRAAHTEFTASVRHLKGLLMHKLFAFEHTFEDVTAKECKGLDDLVMIPVHHELPGTGESTVSLHLQVVMDTLAVNILMSLESAIRSATSITALNDLTLLAIREDLASFLLDVNVEPELTNCVQQSGSLPLVFSRDAKVDATFDSALSPTTHLLGSSLFSIPSPLANSVAASDRRNRRRKKHLARREKLLGDYNVLVSCISGAMDHYTVAIEMLREEERRSGGVSADVLWLAAALEGYVFCLYTESQDKFLTELVEKASEAVAFYAKAGTSELESLFIENLGSYYARVAMATSACTSMTGEAKFLESIWTKRLLWDVLERGMTMFPELYPQRQIQFLIETSQTLETVGHRRRAALFLHEAASLLLNRNPPFVDSQTRSQLSPTGVIRGSQRQRDLKAALILERVAAEQLGISTQSTRKGEFLPWGVTTQHYRNQRKKLSGTYAPTVIPDNAWLIIRFHVFRQLLTIARMLRDARLVGTYCLQLLEMLIWCDSIAVPPHTCLSPSWKKTPASHATSEVDGLQRPATLLRVTHSPVERIAAGLHAKGGIYFFPPPGIDTKVKRNFINSPSAAMSNAAASLSSTLTNTPRITDGSMAGRPGGVEDYTATNIVEQKKVGSAGVIGEEEYKSGGDGDLDGTLRLTNAIAEPDYVWDLRSKTEIAKIEEKLLHTLESDCTALQSNEQLQLPTFLRVDQLELRSSCTWQDPLLSRVTALQMFGVQSASSQQAVESDFFYAPFEQQKMRKTGKRGSNGKEEDSDDTPAMYERSFPVTERIELQLTLSNPTSVMVKVQEVKAWITFLEEDDGATEKDGNTNPAIGIECYPCIFTLEPYQKRKSVVLSMQPLRVGTFHVRGCFIKAFNIKTRFELDNPVNICVVAELPRVSLSLREHSSMTLLSDEKEVVAAKAQLAMFLSETRQCTVSIRITGNRQITNYRLAVTVQRRREIAKQTYVVFNNLPPASATIEDGSAQISRSSTNNMSTDESGMIDTPFLSLKCGKVVSSSLPLTSGDFVSIPFEISLRGTHKSVEDGIWIEWCFVYADEAPLSPNDIGDSADAIFYRESKLALEVVLLPSLMLESVMLRPCSAVQIPTSYRPPEDETGAACGIGNSAQVVRTDYLYCVVMVHIVNPTETLFRFRLRHNTDTSDDVMCEEEIDRRCSRRLIVEVPRFQSLTLDQGPSSLADLLNDLVKMEWETYFGIQGRLLCEDHNVESFADHGQAKFELFLPPIRFQIESPYNECAVAGVGSKQHGDMGVSNSRRSISLRTLSFFELSHLRVKSQRLQIALCEYIPIAIAVQRVDNNDHALFVEVEVIITDEGEKAVFKLSDHVMVVGKLKAHVRWDDKMDSSTHLHELQCMFLSEGNFRIAVCGRILNPDMKQVDGEIWSHQLIHVCVRSKYELKCH</sequence>
<dbReference type="EMBL" id="CANTFM010000836">
    <property type="protein sequence ID" value="CAI5730679.1"/>
    <property type="molecule type" value="Genomic_DNA"/>
</dbReference>
<dbReference type="Pfam" id="PF08626">
    <property type="entry name" value="TRAPPC9-Trs120"/>
    <property type="match status" value="1"/>
</dbReference>
<name>A0AAV0U1R7_9STRA</name>
<dbReference type="GO" id="GO:0005802">
    <property type="term" value="C:trans-Golgi network"/>
    <property type="evidence" value="ECO:0007669"/>
    <property type="project" value="TreeGrafter"/>
</dbReference>
<dbReference type="PANTHER" id="PTHR21512">
    <property type="entry name" value="TRAFFICKING PROTEIN PARTICLE COMPLEX SUBUNIT 9"/>
    <property type="match status" value="1"/>
</dbReference>
<feature type="domain" description="Trs120/TRAPPC9 N-terminal" evidence="2">
    <location>
        <begin position="5"/>
        <end position="353"/>
    </location>
</feature>
<organism evidence="3 4">
    <name type="scientific">Peronospora destructor</name>
    <dbReference type="NCBI Taxonomy" id="86335"/>
    <lineage>
        <taxon>Eukaryota</taxon>
        <taxon>Sar</taxon>
        <taxon>Stramenopiles</taxon>
        <taxon>Oomycota</taxon>
        <taxon>Peronosporomycetes</taxon>
        <taxon>Peronosporales</taxon>
        <taxon>Peronosporaceae</taxon>
        <taxon>Peronospora</taxon>
    </lineage>
</organism>
<comment type="caution">
    <text evidence="3">The sequence shown here is derived from an EMBL/GenBank/DDBJ whole genome shotgun (WGS) entry which is preliminary data.</text>
</comment>
<evidence type="ECO:0000256" key="1">
    <source>
        <dbReference type="SAM" id="MobiDB-lite"/>
    </source>
</evidence>
<gene>
    <name evidence="3" type="ORF">PDE001_LOCUS4580</name>
</gene>
<keyword evidence="4" id="KW-1185">Reference proteome</keyword>
<accession>A0AAV0U1R7</accession>